<evidence type="ECO:0000256" key="5">
    <source>
        <dbReference type="PROSITE-ProRule" id="PRU00023"/>
    </source>
</evidence>
<organism evidence="7 8">
    <name type="scientific">Solea senegalensis</name>
    <name type="common">Senegalese sole</name>
    <dbReference type="NCBI Taxonomy" id="28829"/>
    <lineage>
        <taxon>Eukaryota</taxon>
        <taxon>Metazoa</taxon>
        <taxon>Chordata</taxon>
        <taxon>Craniata</taxon>
        <taxon>Vertebrata</taxon>
        <taxon>Euteleostomi</taxon>
        <taxon>Actinopterygii</taxon>
        <taxon>Neopterygii</taxon>
        <taxon>Teleostei</taxon>
        <taxon>Neoteleostei</taxon>
        <taxon>Acanthomorphata</taxon>
        <taxon>Carangaria</taxon>
        <taxon>Pleuronectiformes</taxon>
        <taxon>Pleuronectoidei</taxon>
        <taxon>Soleidae</taxon>
        <taxon>Solea</taxon>
    </lineage>
</organism>
<dbReference type="PROSITE" id="PS50225">
    <property type="entry name" value="SOCS"/>
    <property type="match status" value="1"/>
</dbReference>
<dbReference type="SMART" id="SM00248">
    <property type="entry name" value="ANK"/>
    <property type="match status" value="6"/>
</dbReference>
<evidence type="ECO:0000256" key="4">
    <source>
        <dbReference type="ARBA" id="ARBA00023043"/>
    </source>
</evidence>
<feature type="repeat" description="ANK" evidence="5">
    <location>
        <begin position="107"/>
        <end position="135"/>
    </location>
</feature>
<comment type="pathway">
    <text evidence="1">Protein modification; protein ubiquitination.</text>
</comment>
<dbReference type="FunFam" id="1.25.40.20:FF:000016">
    <property type="entry name" value="Ankyrin repeat and SOCS box containing 5"/>
    <property type="match status" value="1"/>
</dbReference>
<dbReference type="Pfam" id="PF07525">
    <property type="entry name" value="SOCS_box"/>
    <property type="match status" value="1"/>
</dbReference>
<dbReference type="PANTHER" id="PTHR24136:SF53">
    <property type="entry name" value="ANKYRIN REPEAT AND SOCS BOX CONTAINING 13"/>
    <property type="match status" value="1"/>
</dbReference>
<dbReference type="PANTHER" id="PTHR24136">
    <property type="entry name" value="SOWAH (DROSOPHILA) HOMOLOG"/>
    <property type="match status" value="1"/>
</dbReference>
<evidence type="ECO:0000256" key="1">
    <source>
        <dbReference type="ARBA" id="ARBA00004906"/>
    </source>
</evidence>
<dbReference type="Pfam" id="PF12796">
    <property type="entry name" value="Ank_2"/>
    <property type="match status" value="3"/>
</dbReference>
<feature type="repeat" description="ANK" evidence="5">
    <location>
        <begin position="60"/>
        <end position="87"/>
    </location>
</feature>
<feature type="domain" description="SOCS box" evidence="6">
    <location>
        <begin position="258"/>
        <end position="306"/>
    </location>
</feature>
<proteinExistence type="inferred from homology"/>
<evidence type="ECO:0000313" key="8">
    <source>
        <dbReference type="Proteomes" id="UP000693946"/>
    </source>
</evidence>
<gene>
    <name evidence="7" type="ORF">JOB18_031881</name>
</gene>
<dbReference type="EMBL" id="JAGKHQ010000015">
    <property type="protein sequence ID" value="KAG7497119.1"/>
    <property type="molecule type" value="Genomic_DNA"/>
</dbReference>
<evidence type="ECO:0000256" key="2">
    <source>
        <dbReference type="ARBA" id="ARBA00005949"/>
    </source>
</evidence>
<keyword evidence="4 5" id="KW-0040">ANK repeat</keyword>
<dbReference type="SMART" id="SM00969">
    <property type="entry name" value="SOCS_box"/>
    <property type="match status" value="1"/>
</dbReference>
<feature type="repeat" description="ANK" evidence="5">
    <location>
        <begin position="206"/>
        <end position="238"/>
    </location>
</feature>
<accession>A0AAV6QY46</accession>
<name>A0AAV6QY46_SOLSE</name>
<keyword evidence="8" id="KW-1185">Reference proteome</keyword>
<reference evidence="7 8" key="1">
    <citation type="journal article" date="2021" name="Sci. Rep.">
        <title>Chromosome anchoring in Senegalese sole (Solea senegalensis) reveals sex-associated markers and genome rearrangements in flatfish.</title>
        <authorList>
            <person name="Guerrero-Cozar I."/>
            <person name="Gomez-Garrido J."/>
            <person name="Berbel C."/>
            <person name="Martinez-Blanch J.F."/>
            <person name="Alioto T."/>
            <person name="Claros M.G."/>
            <person name="Gagnaire P.A."/>
            <person name="Manchado M."/>
        </authorList>
    </citation>
    <scope>NUCLEOTIDE SEQUENCE [LARGE SCALE GENOMIC DNA]</scope>
    <source>
        <strain evidence="7">Sse05_10M</strain>
    </source>
</reference>
<evidence type="ECO:0000259" key="6">
    <source>
        <dbReference type="PROSITE" id="PS50225"/>
    </source>
</evidence>
<evidence type="ECO:0000313" key="7">
    <source>
        <dbReference type="EMBL" id="KAG7497119.1"/>
    </source>
</evidence>
<comment type="similarity">
    <text evidence="2">Belongs to the ankyrin SOCS box (ASB) family.</text>
</comment>
<dbReference type="PROSITE" id="PS50297">
    <property type="entry name" value="ANK_REP_REGION"/>
    <property type="match status" value="6"/>
</dbReference>
<dbReference type="PROSITE" id="PS50088">
    <property type="entry name" value="ANK_REPEAT"/>
    <property type="match status" value="6"/>
</dbReference>
<dbReference type="InterPro" id="IPR001496">
    <property type="entry name" value="SOCS_box"/>
</dbReference>
<comment type="caution">
    <text evidence="7">The sequence shown here is derived from an EMBL/GenBank/DDBJ whole genome shotgun (WGS) entry which is preliminary data.</text>
</comment>
<feature type="repeat" description="ANK" evidence="5">
    <location>
        <begin position="27"/>
        <end position="59"/>
    </location>
</feature>
<dbReference type="InterPro" id="IPR051573">
    <property type="entry name" value="Ankyrin-SOCS_box_domain"/>
</dbReference>
<dbReference type="GO" id="GO:0016567">
    <property type="term" value="P:protein ubiquitination"/>
    <property type="evidence" value="ECO:0007669"/>
    <property type="project" value="TreeGrafter"/>
</dbReference>
<keyword evidence="3" id="KW-0677">Repeat</keyword>
<sequence length="313" mass="33902">MVALQQSNMEVTAARRSFLCDIEGFWADHTALHMAASQGRVLQLKQLIEGGASVNMVTVDNITPLHEACLRGHLTCARLLLEAGAQLVLTITLNDSISFKVDVRTIHGSTPLCHACSSGSLECAELLLEHGANVNPSLTALTASPLHEACIHGNVEVARLMIASGAQLEAYDVHFGPPLHIACAKGHVGCVRELLIAGANVNSVKFHETALHHAAQIDSVDMIELLIEFGANVQASDNVDRKPVDYTTPETPSHSCLLYYQSHPLSLQQLCRITVRKTLGTRASEAIGQLTVSRRLHSYLQYCDHPISPRSNT</sequence>
<dbReference type="Proteomes" id="UP000693946">
    <property type="component" value="Linkage Group LG3"/>
</dbReference>
<dbReference type="AlphaFoldDB" id="A0AAV6QY46"/>
<evidence type="ECO:0000256" key="3">
    <source>
        <dbReference type="ARBA" id="ARBA00022737"/>
    </source>
</evidence>
<protein>
    <submittedName>
        <fullName evidence="7">Ankyrin repeat and SOCS box protein 13-like isoform X1</fullName>
    </submittedName>
</protein>
<feature type="repeat" description="ANK" evidence="5">
    <location>
        <begin position="178"/>
        <end position="206"/>
    </location>
</feature>
<dbReference type="InterPro" id="IPR002110">
    <property type="entry name" value="Ankyrin_rpt"/>
</dbReference>
<dbReference type="GO" id="GO:0045732">
    <property type="term" value="P:positive regulation of protein catabolic process"/>
    <property type="evidence" value="ECO:0007669"/>
    <property type="project" value="TreeGrafter"/>
</dbReference>
<feature type="repeat" description="ANK" evidence="5">
    <location>
        <begin position="141"/>
        <end position="173"/>
    </location>
</feature>